<dbReference type="PANTHER" id="PTHR42852">
    <property type="entry name" value="THIOL:DISULFIDE INTERCHANGE PROTEIN DSBE"/>
    <property type="match status" value="1"/>
</dbReference>
<evidence type="ECO:0000313" key="5">
    <source>
        <dbReference type="Proteomes" id="UP000442707"/>
    </source>
</evidence>
<dbReference type="GO" id="GO:0016491">
    <property type="term" value="F:oxidoreductase activity"/>
    <property type="evidence" value="ECO:0007669"/>
    <property type="project" value="InterPro"/>
</dbReference>
<comment type="caution">
    <text evidence="4">The sequence shown here is derived from an EMBL/GenBank/DDBJ whole genome shotgun (WGS) entry which is preliminary data.</text>
</comment>
<feature type="signal peptide" evidence="2">
    <location>
        <begin position="1"/>
        <end position="22"/>
    </location>
</feature>
<dbReference type="Proteomes" id="UP000442707">
    <property type="component" value="Unassembled WGS sequence"/>
</dbReference>
<evidence type="ECO:0000313" key="4">
    <source>
        <dbReference type="EMBL" id="KAB1139158.1"/>
    </source>
</evidence>
<evidence type="ECO:0000256" key="1">
    <source>
        <dbReference type="SAM" id="MobiDB-lite"/>
    </source>
</evidence>
<accession>A0A6H9UNH8</accession>
<protein>
    <submittedName>
        <fullName evidence="4">Redoxin domain-containing protein</fullName>
    </submittedName>
</protein>
<dbReference type="SUPFAM" id="SSF52833">
    <property type="entry name" value="Thioredoxin-like"/>
    <property type="match status" value="1"/>
</dbReference>
<feature type="chain" id="PRO_5038951919" evidence="2">
    <location>
        <begin position="23"/>
        <end position="196"/>
    </location>
</feature>
<dbReference type="PANTHER" id="PTHR42852:SF17">
    <property type="entry name" value="THIOREDOXIN-LIKE PROTEIN HI_1115"/>
    <property type="match status" value="1"/>
</dbReference>
<dbReference type="AlphaFoldDB" id="A0A6H9UNH8"/>
<dbReference type="Pfam" id="PF00578">
    <property type="entry name" value="AhpC-TSA"/>
    <property type="match status" value="1"/>
</dbReference>
<feature type="region of interest" description="Disordered" evidence="1">
    <location>
        <begin position="26"/>
        <end position="61"/>
    </location>
</feature>
<evidence type="ECO:0000256" key="2">
    <source>
        <dbReference type="SAM" id="SignalP"/>
    </source>
</evidence>
<name>A0A6H9UNH8_9ACTN</name>
<keyword evidence="2" id="KW-0732">Signal</keyword>
<sequence>MHARTLLPAVLAAALLTLTACGSGDGSASADDAGTSPSKASSPAQSPASSHDSGSGSQGVKVPEALNFSATTVDGKPFDAKTLAGKPTVLWFWAPWCPTCKGQAAATAKVAADQQGKANVVGVAGLDKSAAMRAFVSDTGTSSFPHLSDEKGEVWKRFEITQQSSYVILDQTGKTVYEGVLPGGKGLADKVAALTG</sequence>
<dbReference type="InterPro" id="IPR036249">
    <property type="entry name" value="Thioredoxin-like_sf"/>
</dbReference>
<dbReference type="PROSITE" id="PS00194">
    <property type="entry name" value="THIOREDOXIN_1"/>
    <property type="match status" value="1"/>
</dbReference>
<dbReference type="PROSITE" id="PS51257">
    <property type="entry name" value="PROKAR_LIPOPROTEIN"/>
    <property type="match status" value="1"/>
</dbReference>
<organism evidence="4 5">
    <name type="scientific">Streptomyces luteolifulvus</name>
    <dbReference type="NCBI Taxonomy" id="2615112"/>
    <lineage>
        <taxon>Bacteria</taxon>
        <taxon>Bacillati</taxon>
        <taxon>Actinomycetota</taxon>
        <taxon>Actinomycetes</taxon>
        <taxon>Kitasatosporales</taxon>
        <taxon>Streptomycetaceae</taxon>
        <taxon>Streptomyces</taxon>
    </lineage>
</organism>
<evidence type="ECO:0000259" key="3">
    <source>
        <dbReference type="PROSITE" id="PS51352"/>
    </source>
</evidence>
<dbReference type="RefSeq" id="WP_150958844.1">
    <property type="nucleotide sequence ID" value="NZ_VZRB01000071.1"/>
</dbReference>
<dbReference type="PROSITE" id="PS51352">
    <property type="entry name" value="THIOREDOXIN_2"/>
    <property type="match status" value="1"/>
</dbReference>
<keyword evidence="5" id="KW-1185">Reference proteome</keyword>
<dbReference type="InterPro" id="IPR013766">
    <property type="entry name" value="Thioredoxin_domain"/>
</dbReference>
<dbReference type="InterPro" id="IPR050553">
    <property type="entry name" value="Thioredoxin_ResA/DsbE_sf"/>
</dbReference>
<dbReference type="Gene3D" id="3.40.30.10">
    <property type="entry name" value="Glutaredoxin"/>
    <property type="match status" value="1"/>
</dbReference>
<proteinExistence type="predicted"/>
<dbReference type="EMBL" id="VZRB01000071">
    <property type="protein sequence ID" value="KAB1139158.1"/>
    <property type="molecule type" value="Genomic_DNA"/>
</dbReference>
<gene>
    <name evidence="4" type="ORF">F7R91_40910</name>
</gene>
<feature type="compositionally biased region" description="Low complexity" evidence="1">
    <location>
        <begin position="26"/>
        <end position="59"/>
    </location>
</feature>
<dbReference type="GO" id="GO:0016209">
    <property type="term" value="F:antioxidant activity"/>
    <property type="evidence" value="ECO:0007669"/>
    <property type="project" value="InterPro"/>
</dbReference>
<dbReference type="InterPro" id="IPR017937">
    <property type="entry name" value="Thioredoxin_CS"/>
</dbReference>
<dbReference type="InterPro" id="IPR000866">
    <property type="entry name" value="AhpC/TSA"/>
</dbReference>
<feature type="domain" description="Thioredoxin" evidence="3">
    <location>
        <begin position="59"/>
        <end position="196"/>
    </location>
</feature>
<reference evidence="4 5" key="1">
    <citation type="submission" date="2019-09" db="EMBL/GenBank/DDBJ databases">
        <title>Screening of Novel Bioactive Compounds from Soil-Associated.</title>
        <authorList>
            <person name="Zhao S."/>
        </authorList>
    </citation>
    <scope>NUCLEOTIDE SEQUENCE [LARGE SCALE GENOMIC DNA]</scope>
    <source>
        <strain evidence="4 5">HIT-DPA4</strain>
    </source>
</reference>